<dbReference type="RefSeq" id="WP_193721465.1">
    <property type="nucleotide sequence ID" value="NZ_JACSPN010000039.1"/>
</dbReference>
<protein>
    <submittedName>
        <fullName evidence="1">Uncharacterized protein</fullName>
    </submittedName>
</protein>
<dbReference type="EMBL" id="JACSPN010000039">
    <property type="protein sequence ID" value="MBE7702273.1"/>
    <property type="molecule type" value="Genomic_DNA"/>
</dbReference>
<accession>A0A9D5UBX1</accession>
<reference evidence="1 2" key="1">
    <citation type="submission" date="2020-08" db="EMBL/GenBank/DDBJ databases">
        <title>A Genomic Blueprint of the Chicken Gut Microbiome.</title>
        <authorList>
            <person name="Gilroy R."/>
            <person name="Ravi A."/>
            <person name="Getino M."/>
            <person name="Pursley I."/>
            <person name="Horton D.L."/>
            <person name="Alikhan N.-F."/>
            <person name="Baker D."/>
            <person name="Gharbi K."/>
            <person name="Hall N."/>
            <person name="Watson M."/>
            <person name="Adriaenssens E.M."/>
            <person name="Foster-Nyarko E."/>
            <person name="Jarju S."/>
            <person name="Secka A."/>
            <person name="Antonio M."/>
            <person name="Oren A."/>
            <person name="Chaudhuri R."/>
            <person name="La Ragione R.M."/>
            <person name="Hildebrand F."/>
            <person name="Pallen M.J."/>
        </authorList>
    </citation>
    <scope>NUCLEOTIDE SEQUENCE [LARGE SCALE GENOMIC DNA]</scope>
    <source>
        <strain evidence="1 2">Sa1BUA8</strain>
    </source>
</reference>
<organism evidence="1 2">
    <name type="scientific">Oerskovia douganii</name>
    <dbReference type="NCBI Taxonomy" id="2762210"/>
    <lineage>
        <taxon>Bacteria</taxon>
        <taxon>Bacillati</taxon>
        <taxon>Actinomycetota</taxon>
        <taxon>Actinomycetes</taxon>
        <taxon>Micrococcales</taxon>
        <taxon>Cellulomonadaceae</taxon>
        <taxon>Oerskovia</taxon>
    </lineage>
</organism>
<gene>
    <name evidence="1" type="ORF">H9623_18435</name>
</gene>
<dbReference type="Proteomes" id="UP000822993">
    <property type="component" value="Unassembled WGS sequence"/>
</dbReference>
<sequence length="102" mass="10601">MAGVVQGEGESDERERAVRVVSCQGIGSASEMAVQGAKTARTAPHACSPESIDHHRGMGLMNAYVGGNDADDPLAHHSLGLDRAAHEIATGHGAESCRGRRI</sequence>
<evidence type="ECO:0000313" key="1">
    <source>
        <dbReference type="EMBL" id="MBE7702273.1"/>
    </source>
</evidence>
<evidence type="ECO:0000313" key="2">
    <source>
        <dbReference type="Proteomes" id="UP000822993"/>
    </source>
</evidence>
<dbReference type="AlphaFoldDB" id="A0A9D5UBX1"/>
<keyword evidence="2" id="KW-1185">Reference proteome</keyword>
<name>A0A9D5UBX1_9CELL</name>
<proteinExistence type="predicted"/>
<comment type="caution">
    <text evidence="1">The sequence shown here is derived from an EMBL/GenBank/DDBJ whole genome shotgun (WGS) entry which is preliminary data.</text>
</comment>